<reference evidence="7" key="1">
    <citation type="submission" date="2016-10" db="EMBL/GenBank/DDBJ databases">
        <authorList>
            <person name="Varghese N."/>
            <person name="Submissions S."/>
        </authorList>
    </citation>
    <scope>NUCLEOTIDE SEQUENCE [LARGE SCALE GENOMIC DNA]</scope>
    <source>
        <strain evidence="7">DSM 17038</strain>
    </source>
</reference>
<dbReference type="Gene3D" id="3.40.50.1970">
    <property type="match status" value="1"/>
</dbReference>
<dbReference type="FunFam" id="1.20.1090.10:FF:000001">
    <property type="entry name" value="Aldehyde-alcohol dehydrogenase"/>
    <property type="match status" value="1"/>
</dbReference>
<name>A0A1I2RGS8_9FIRM</name>
<dbReference type="GO" id="GO:0046872">
    <property type="term" value="F:metal ion binding"/>
    <property type="evidence" value="ECO:0007669"/>
    <property type="project" value="InterPro"/>
</dbReference>
<dbReference type="InterPro" id="IPR018211">
    <property type="entry name" value="ADH_Fe_CS"/>
</dbReference>
<keyword evidence="7" id="KW-1185">Reference proteome</keyword>
<evidence type="ECO:0000256" key="3">
    <source>
        <dbReference type="ARBA" id="ARBA00023027"/>
    </source>
</evidence>
<keyword evidence="2" id="KW-0560">Oxidoreductase</keyword>
<dbReference type="InterPro" id="IPR001670">
    <property type="entry name" value="ADH_Fe/GldA"/>
</dbReference>
<sequence length="392" mass="40615">MSCEMSNYHKPFNMNAPEKIIFGNGTAGQVGELVKGMGGKSILVVADPVVAKIEAGQSVIETLKAAGLKVSLFDQVEMEPCFESVASGVNLGRSCGADVVVGVGGGSALDSAKGISAMINNDGNLKDYVGIGLIPRPALPLVLLPTTAGTGSEVTNIAIFTNKESGVKSGVVSDYIRARVAVVDPGLTVGLPAKPTAYSGMDALCHAVEAYTSVNANPLSDMYALEAIRLVTENLRTAVFQGVNVEARTGMAAASLYAGIAFGNAGVTAVHALAYPLGARYHVPHGLANAILLPAVMRHNLPGNLERFAVVADVISAGAAAEMVRDKALLGVEEVAALSADVGIPSRLRDLSVKEEDLAAMADEASHISRLLANNPRPMDSEAIRVVYEACY</sequence>
<dbReference type="FunFam" id="3.40.50.1970:FF:000003">
    <property type="entry name" value="Alcohol dehydrogenase, iron-containing"/>
    <property type="match status" value="1"/>
</dbReference>
<dbReference type="GO" id="GO:0004022">
    <property type="term" value="F:alcohol dehydrogenase (NAD+) activity"/>
    <property type="evidence" value="ECO:0007669"/>
    <property type="project" value="TreeGrafter"/>
</dbReference>
<dbReference type="STRING" id="341036.SAMN05660649_01486"/>
<accession>A0A1I2RGS8</accession>
<dbReference type="InterPro" id="IPR039697">
    <property type="entry name" value="Alcohol_dehydrogenase_Fe"/>
</dbReference>
<dbReference type="Pfam" id="PF25137">
    <property type="entry name" value="ADH_Fe_C"/>
    <property type="match status" value="1"/>
</dbReference>
<comment type="similarity">
    <text evidence="1">Belongs to the iron-containing alcohol dehydrogenase family.</text>
</comment>
<proteinExistence type="inferred from homology"/>
<feature type="domain" description="Alcohol dehydrogenase iron-type/glycerol dehydrogenase GldA" evidence="4">
    <location>
        <begin position="17"/>
        <end position="185"/>
    </location>
</feature>
<dbReference type="CDD" id="cd08551">
    <property type="entry name" value="Fe-ADH"/>
    <property type="match status" value="1"/>
</dbReference>
<gene>
    <name evidence="6" type="ORF">SAMN05660649_01486</name>
</gene>
<dbReference type="Gene3D" id="1.20.1090.10">
    <property type="entry name" value="Dehydroquinate synthase-like - alpha domain"/>
    <property type="match status" value="1"/>
</dbReference>
<dbReference type="Pfam" id="PF00465">
    <property type="entry name" value="Fe-ADH"/>
    <property type="match status" value="1"/>
</dbReference>
<evidence type="ECO:0000256" key="2">
    <source>
        <dbReference type="ARBA" id="ARBA00023002"/>
    </source>
</evidence>
<dbReference type="PANTHER" id="PTHR11496:SF102">
    <property type="entry name" value="ALCOHOL DEHYDROGENASE 4"/>
    <property type="match status" value="1"/>
</dbReference>
<feature type="domain" description="Fe-containing alcohol dehydrogenase-like C-terminal" evidence="5">
    <location>
        <begin position="196"/>
        <end position="391"/>
    </location>
</feature>
<dbReference type="InterPro" id="IPR056798">
    <property type="entry name" value="ADH_Fe_C"/>
</dbReference>
<evidence type="ECO:0000259" key="5">
    <source>
        <dbReference type="Pfam" id="PF25137"/>
    </source>
</evidence>
<evidence type="ECO:0000256" key="1">
    <source>
        <dbReference type="ARBA" id="ARBA00007358"/>
    </source>
</evidence>
<protein>
    <submittedName>
        <fullName evidence="6">Iron-containing alcohol dehydrogenase</fullName>
    </submittedName>
</protein>
<evidence type="ECO:0000313" key="6">
    <source>
        <dbReference type="EMBL" id="SFG37837.1"/>
    </source>
</evidence>
<dbReference type="EMBL" id="FOOX01000004">
    <property type="protein sequence ID" value="SFG37837.1"/>
    <property type="molecule type" value="Genomic_DNA"/>
</dbReference>
<evidence type="ECO:0000313" key="7">
    <source>
        <dbReference type="Proteomes" id="UP000199337"/>
    </source>
</evidence>
<dbReference type="Proteomes" id="UP000199337">
    <property type="component" value="Unassembled WGS sequence"/>
</dbReference>
<dbReference type="RefSeq" id="WP_238456346.1">
    <property type="nucleotide sequence ID" value="NZ_FOOX01000004.1"/>
</dbReference>
<dbReference type="PANTHER" id="PTHR11496">
    <property type="entry name" value="ALCOHOL DEHYDROGENASE"/>
    <property type="match status" value="1"/>
</dbReference>
<dbReference type="SUPFAM" id="SSF56796">
    <property type="entry name" value="Dehydroquinate synthase-like"/>
    <property type="match status" value="1"/>
</dbReference>
<dbReference type="AlphaFoldDB" id="A0A1I2RGS8"/>
<dbReference type="PROSITE" id="PS00913">
    <property type="entry name" value="ADH_IRON_1"/>
    <property type="match status" value="1"/>
</dbReference>
<organism evidence="6 7">
    <name type="scientific">Desulfotruncus arcticus DSM 17038</name>
    <dbReference type="NCBI Taxonomy" id="1121424"/>
    <lineage>
        <taxon>Bacteria</taxon>
        <taxon>Bacillati</taxon>
        <taxon>Bacillota</taxon>
        <taxon>Clostridia</taxon>
        <taxon>Eubacteriales</taxon>
        <taxon>Desulfallaceae</taxon>
        <taxon>Desulfotruncus</taxon>
    </lineage>
</organism>
<keyword evidence="3" id="KW-0520">NAD</keyword>
<evidence type="ECO:0000259" key="4">
    <source>
        <dbReference type="Pfam" id="PF00465"/>
    </source>
</evidence>